<dbReference type="PROSITE" id="PS51745">
    <property type="entry name" value="PB1"/>
    <property type="match status" value="1"/>
</dbReference>
<feature type="compositionally biased region" description="Polar residues" evidence="4">
    <location>
        <begin position="279"/>
        <end position="322"/>
    </location>
</feature>
<dbReference type="EMBL" id="LVLJ01000312">
    <property type="protein sequence ID" value="OAE34842.1"/>
    <property type="molecule type" value="Genomic_DNA"/>
</dbReference>
<feature type="repeat" description="TPR" evidence="3">
    <location>
        <begin position="98"/>
        <end position="131"/>
    </location>
</feature>
<dbReference type="PANTHER" id="PTHR46183">
    <property type="entry name" value="PROTEIN CLMP1"/>
    <property type="match status" value="1"/>
</dbReference>
<feature type="region of interest" description="Disordered" evidence="4">
    <location>
        <begin position="493"/>
        <end position="525"/>
    </location>
</feature>
<evidence type="ECO:0000313" key="7">
    <source>
        <dbReference type="Proteomes" id="UP000077202"/>
    </source>
</evidence>
<evidence type="ECO:0000256" key="4">
    <source>
        <dbReference type="SAM" id="MobiDB-lite"/>
    </source>
</evidence>
<dbReference type="SMART" id="SM00028">
    <property type="entry name" value="TPR"/>
    <property type="match status" value="2"/>
</dbReference>
<evidence type="ECO:0000313" key="6">
    <source>
        <dbReference type="EMBL" id="OAE34842.1"/>
    </source>
</evidence>
<feature type="compositionally biased region" description="Basic and acidic residues" evidence="4">
    <location>
        <begin position="879"/>
        <end position="900"/>
    </location>
</feature>
<dbReference type="SUPFAM" id="SSF48452">
    <property type="entry name" value="TPR-like"/>
    <property type="match status" value="1"/>
</dbReference>
<feature type="compositionally biased region" description="Low complexity" evidence="4">
    <location>
        <begin position="239"/>
        <end position="257"/>
    </location>
</feature>
<evidence type="ECO:0000256" key="3">
    <source>
        <dbReference type="PROSITE-ProRule" id="PRU00339"/>
    </source>
</evidence>
<name>A0A176WRB9_MARPO</name>
<feature type="compositionally biased region" description="Low complexity" evidence="4">
    <location>
        <begin position="710"/>
        <end position="719"/>
    </location>
</feature>
<organism evidence="6 7">
    <name type="scientific">Marchantia polymorpha subsp. ruderalis</name>
    <dbReference type="NCBI Taxonomy" id="1480154"/>
    <lineage>
        <taxon>Eukaryota</taxon>
        <taxon>Viridiplantae</taxon>
        <taxon>Streptophyta</taxon>
        <taxon>Embryophyta</taxon>
        <taxon>Marchantiophyta</taxon>
        <taxon>Marchantiopsida</taxon>
        <taxon>Marchantiidae</taxon>
        <taxon>Marchantiales</taxon>
        <taxon>Marchantiaceae</taxon>
        <taxon>Marchantia</taxon>
    </lineage>
</organism>
<dbReference type="InterPro" id="IPR000270">
    <property type="entry name" value="PB1_dom"/>
</dbReference>
<feature type="compositionally biased region" description="Polar residues" evidence="4">
    <location>
        <begin position="226"/>
        <end position="237"/>
    </location>
</feature>
<evidence type="ECO:0000259" key="5">
    <source>
        <dbReference type="PROSITE" id="PS51745"/>
    </source>
</evidence>
<feature type="compositionally biased region" description="Low complexity" evidence="4">
    <location>
        <begin position="735"/>
        <end position="745"/>
    </location>
</feature>
<feature type="region of interest" description="Disordered" evidence="4">
    <location>
        <begin position="409"/>
        <end position="436"/>
    </location>
</feature>
<accession>A0A176WRB9</accession>
<dbReference type="AlphaFoldDB" id="A0A176WRB9"/>
<feature type="compositionally biased region" description="Basic and acidic residues" evidence="4">
    <location>
        <begin position="323"/>
        <end position="341"/>
    </location>
</feature>
<evidence type="ECO:0000256" key="1">
    <source>
        <dbReference type="ARBA" id="ARBA00022737"/>
    </source>
</evidence>
<feature type="region of interest" description="Disordered" evidence="4">
    <location>
        <begin position="804"/>
        <end position="965"/>
    </location>
</feature>
<dbReference type="Gene3D" id="3.10.20.90">
    <property type="entry name" value="Phosphatidylinositol 3-kinase Catalytic Subunit, Chain A, domain 1"/>
    <property type="match status" value="1"/>
</dbReference>
<feature type="domain" description="PB1" evidence="5">
    <location>
        <begin position="344"/>
        <end position="424"/>
    </location>
</feature>
<keyword evidence="1" id="KW-0677">Repeat</keyword>
<proteinExistence type="predicted"/>
<dbReference type="SMART" id="SM00666">
    <property type="entry name" value="PB1"/>
    <property type="match status" value="1"/>
</dbReference>
<dbReference type="InterPro" id="IPR053793">
    <property type="entry name" value="PB1-like"/>
</dbReference>
<feature type="region of interest" description="Disordered" evidence="4">
    <location>
        <begin position="710"/>
        <end position="745"/>
    </location>
</feature>
<dbReference type="PANTHER" id="PTHR46183:SF8">
    <property type="entry name" value="PROTEIN CLMP1"/>
    <property type="match status" value="1"/>
</dbReference>
<dbReference type="Pfam" id="PF00564">
    <property type="entry name" value="PB1"/>
    <property type="match status" value="1"/>
</dbReference>
<dbReference type="Proteomes" id="UP000077202">
    <property type="component" value="Unassembled WGS sequence"/>
</dbReference>
<feature type="compositionally biased region" description="Polar residues" evidence="4">
    <location>
        <begin position="853"/>
        <end position="862"/>
    </location>
</feature>
<dbReference type="Gene3D" id="1.25.40.10">
    <property type="entry name" value="Tetratricopeptide repeat domain"/>
    <property type="match status" value="1"/>
</dbReference>
<dbReference type="CDD" id="cd05992">
    <property type="entry name" value="PB1"/>
    <property type="match status" value="1"/>
</dbReference>
<reference evidence="6" key="1">
    <citation type="submission" date="2016-03" db="EMBL/GenBank/DDBJ databases">
        <title>Mechanisms controlling the formation of the plant cell surface in tip-growing cells are functionally conserved among land plants.</title>
        <authorList>
            <person name="Honkanen S."/>
            <person name="Jones V.A."/>
            <person name="Morieri G."/>
            <person name="Champion C."/>
            <person name="Hetherington A.J."/>
            <person name="Kelly S."/>
            <person name="Saint-Marcoux D."/>
            <person name="Proust H."/>
            <person name="Prescott H."/>
            <person name="Dolan L."/>
        </authorList>
    </citation>
    <scope>NUCLEOTIDE SEQUENCE [LARGE SCALE GENOMIC DNA]</scope>
    <source>
        <tissue evidence="6">Whole gametophyte</tissue>
    </source>
</reference>
<evidence type="ECO:0000256" key="2">
    <source>
        <dbReference type="ARBA" id="ARBA00022803"/>
    </source>
</evidence>
<gene>
    <name evidence="6" type="ORF">AXG93_2528s2100</name>
</gene>
<dbReference type="SUPFAM" id="SSF54277">
    <property type="entry name" value="CAD &amp; PB1 domains"/>
    <property type="match status" value="1"/>
</dbReference>
<feature type="compositionally biased region" description="Low complexity" evidence="4">
    <location>
        <begin position="60"/>
        <end position="69"/>
    </location>
</feature>
<dbReference type="InterPro" id="IPR011990">
    <property type="entry name" value="TPR-like_helical_dom_sf"/>
</dbReference>
<dbReference type="PROSITE" id="PS50005">
    <property type="entry name" value="TPR"/>
    <property type="match status" value="1"/>
</dbReference>
<dbReference type="InterPro" id="IPR019734">
    <property type="entry name" value="TPR_rpt"/>
</dbReference>
<protein>
    <recommendedName>
        <fullName evidence="5">PB1 domain-containing protein</fullName>
    </recommendedName>
</protein>
<dbReference type="InterPro" id="IPR044517">
    <property type="entry name" value="PHOX1-4"/>
</dbReference>
<keyword evidence="2 3" id="KW-0802">TPR repeat</keyword>
<feature type="compositionally biased region" description="Low complexity" evidence="4">
    <location>
        <begin position="933"/>
        <end position="945"/>
    </location>
</feature>
<sequence>MWGERSRKRGLPMGINGGIFCEQEYCRDGELLSVSEQSRDGGQGRGGLLQSGAAAQHGSFASVASMGKSSGKKKKANSASGEGATKVDPDDAVFLKRAHELKDEGNRRFQAKDYMGALDNYDQALKLTPEGHPDRAVFHSNRAACLLQVKPVIYDNVIMECTLALEAHPKFGKALYRRARAYEAMGKLQLALADVQFLLQSESSNQEALELGKRLRAALGNIEGAQQDTQWRSSVSLHASPPDTATSPATPGADGAPGQSGRGPTLPARPPGKKKGRTTTDSEATLRTAGETGTSVPSVTHNTPQPEMSKSGGSKVASNNPVNRDEKKLSNRSISREEAAKHTPRPLKLVFGHDIRRAEVFGNCGFGDLREVVRKRFPGLKTVLIKYQDPDGDLVTITSREELRLAEAAADEAGRSKKLDAGDTPVPDASEKQVPLPIPTSVPELVRLYLVECTPEQEPPIPEDDEIVILEEDDVVESLGEDMVTESLEVLPDSEKDVTLPEDGQVAEAKTSKSAKKEDGQPAGEEMEIDDWLFDFAQLFRSHVGIDPDGHVDFHELGMELCSEALEAAVTSDEAQPLFEAAAAKFQEVAALALFNWGNVYMCAARKRMPMEEAGGKPESKDQLQAAFEWAESHYKLAGQKYEEALRIKPDFYEGVLALGQEKFESAKLQWAAAVAGGVDLKSWDSSETLSLYRFAEERMQTAAEMWEQLEAQQQGAEATSKVRKEQVKPETSNDDGASASEAADQGAAMRSQINLFWGNVLFEHSQVEYRLGLNTWRSLLDVAVEKFVAAGASAEEIEGALKNHPANLAKEKTENSLPLDEPSTSVVDKNGNSPDPVNENGLLKADEDPKANKSTVTSSAVQIEPKIIGGDAPGIVAKDTENQTKEDLPETASVDREDGQGNGRDGPSSKAICDDGLVDTPLEDSTTKSSKKGANSSAASGSHKASTEDKPRPKRAEKKRSQGS</sequence>
<feature type="region of interest" description="Disordered" evidence="4">
    <location>
        <begin position="60"/>
        <end position="86"/>
    </location>
</feature>
<feature type="compositionally biased region" description="Basic and acidic residues" evidence="4">
    <location>
        <begin position="412"/>
        <end position="421"/>
    </location>
</feature>
<keyword evidence="7" id="KW-1185">Reference proteome</keyword>
<feature type="compositionally biased region" description="Polar residues" evidence="4">
    <location>
        <begin position="823"/>
        <end position="836"/>
    </location>
</feature>
<feature type="region of interest" description="Disordered" evidence="4">
    <location>
        <begin position="226"/>
        <end position="343"/>
    </location>
</feature>
<comment type="caution">
    <text evidence="6">The sequence shown here is derived from an EMBL/GenBank/DDBJ whole genome shotgun (WGS) entry which is preliminary data.</text>
</comment>